<name>A0ABR1CNJ4_NECAM</name>
<keyword evidence="6" id="KW-0326">Glycosidase</keyword>
<dbReference type="InterPro" id="IPR054593">
    <property type="entry name" value="Beta-mannosidase-like_N2"/>
</dbReference>
<keyword evidence="8" id="KW-0732">Signal</keyword>
<keyword evidence="5" id="KW-0325">Glycoprotein</keyword>
<evidence type="ECO:0000313" key="12">
    <source>
        <dbReference type="Proteomes" id="UP001303046"/>
    </source>
</evidence>
<dbReference type="Proteomes" id="UP001303046">
    <property type="component" value="Unassembled WGS sequence"/>
</dbReference>
<comment type="caution">
    <text evidence="11">The sequence shown here is derived from an EMBL/GenBank/DDBJ whole genome shotgun (WGS) entry which is preliminary data.</text>
</comment>
<feature type="domain" description="Beta-mannosidase Ig-fold" evidence="9">
    <location>
        <begin position="827"/>
        <end position="893"/>
    </location>
</feature>
<evidence type="ECO:0000256" key="1">
    <source>
        <dbReference type="ARBA" id="ARBA00000829"/>
    </source>
</evidence>
<dbReference type="SUPFAM" id="SSF51445">
    <property type="entry name" value="(Trans)glycosidases"/>
    <property type="match status" value="1"/>
</dbReference>
<keyword evidence="12" id="KW-1185">Reference proteome</keyword>
<dbReference type="InterPro" id="IPR017853">
    <property type="entry name" value="GH"/>
</dbReference>
<evidence type="ECO:0000256" key="7">
    <source>
        <dbReference type="ARBA" id="ARBA00033445"/>
    </source>
</evidence>
<evidence type="ECO:0000256" key="6">
    <source>
        <dbReference type="ARBA" id="ARBA00023295"/>
    </source>
</evidence>
<feature type="signal peptide" evidence="8">
    <location>
        <begin position="1"/>
        <end position="18"/>
    </location>
</feature>
<dbReference type="EC" id="3.2.1.25" evidence="3"/>
<evidence type="ECO:0000256" key="2">
    <source>
        <dbReference type="ARBA" id="ARBA00007401"/>
    </source>
</evidence>
<dbReference type="Gene3D" id="3.20.20.80">
    <property type="entry name" value="Glycosidases"/>
    <property type="match status" value="1"/>
</dbReference>
<evidence type="ECO:0000256" key="8">
    <source>
        <dbReference type="SAM" id="SignalP"/>
    </source>
</evidence>
<dbReference type="Pfam" id="PF17753">
    <property type="entry name" value="Ig_mannosidase"/>
    <property type="match status" value="1"/>
</dbReference>
<keyword evidence="4" id="KW-0378">Hydrolase</keyword>
<dbReference type="InterPro" id="IPR036156">
    <property type="entry name" value="Beta-gal/glucu_dom_sf"/>
</dbReference>
<dbReference type="Gene3D" id="2.60.40.10">
    <property type="entry name" value="Immunoglobulins"/>
    <property type="match status" value="2"/>
</dbReference>
<feature type="chain" id="PRO_5045795102" description="beta-mannosidase" evidence="8">
    <location>
        <begin position="19"/>
        <end position="896"/>
    </location>
</feature>
<dbReference type="EMBL" id="JAVFWL010000003">
    <property type="protein sequence ID" value="KAK6739918.1"/>
    <property type="molecule type" value="Genomic_DNA"/>
</dbReference>
<comment type="similarity">
    <text evidence="2">Belongs to the glycosyl hydrolase 2 family.</text>
</comment>
<dbReference type="Pfam" id="PF22666">
    <property type="entry name" value="Glyco_hydro_2_N2"/>
    <property type="match status" value="1"/>
</dbReference>
<dbReference type="PANTHER" id="PTHR43730">
    <property type="entry name" value="BETA-MANNOSIDASE"/>
    <property type="match status" value="1"/>
</dbReference>
<gene>
    <name evidence="11" type="primary">Necator_chrIII.g9184</name>
    <name evidence="11" type="ORF">RB195_008419</name>
</gene>
<dbReference type="Gene3D" id="2.60.120.260">
    <property type="entry name" value="Galactose-binding domain-like"/>
    <property type="match status" value="1"/>
</dbReference>
<dbReference type="InterPro" id="IPR041625">
    <property type="entry name" value="Beta-mannosidase_Ig"/>
</dbReference>
<evidence type="ECO:0000259" key="10">
    <source>
        <dbReference type="Pfam" id="PF22666"/>
    </source>
</evidence>
<dbReference type="PANTHER" id="PTHR43730:SF1">
    <property type="entry name" value="BETA-MANNOSIDASE"/>
    <property type="match status" value="1"/>
</dbReference>
<evidence type="ECO:0000259" key="9">
    <source>
        <dbReference type="Pfam" id="PF17753"/>
    </source>
</evidence>
<dbReference type="SUPFAM" id="SSF49785">
    <property type="entry name" value="Galactose-binding domain-like"/>
    <property type="match status" value="1"/>
</dbReference>
<evidence type="ECO:0000313" key="11">
    <source>
        <dbReference type="EMBL" id="KAK6739918.1"/>
    </source>
</evidence>
<comment type="catalytic activity">
    <reaction evidence="1">
        <text>Hydrolysis of terminal, non-reducing beta-D-mannose residues in beta-D-mannosides.</text>
        <dbReference type="EC" id="3.2.1.25"/>
    </reaction>
</comment>
<dbReference type="InterPro" id="IPR008979">
    <property type="entry name" value="Galactose-bd-like_sf"/>
</dbReference>
<evidence type="ECO:0000256" key="4">
    <source>
        <dbReference type="ARBA" id="ARBA00022801"/>
    </source>
</evidence>
<protein>
    <recommendedName>
        <fullName evidence="3">beta-mannosidase</fullName>
        <ecNumber evidence="3">3.2.1.25</ecNumber>
    </recommendedName>
    <alternativeName>
        <fullName evidence="7">Mannanase</fullName>
    </alternativeName>
</protein>
<dbReference type="InterPro" id="IPR013783">
    <property type="entry name" value="Ig-like_fold"/>
</dbReference>
<sequence>MNDIIRFVFLLQLQGLFASPQFEIVNLQGQWKFHNSNGTIHGGGMVPGDIYSDLHRVGVIPDPLYADNHLHLRWISHENWTYTKIFEVDKRTLEFSTVLLRFKGIATISSVVLNGVSILKTNNQFVEYDVDVKEVLTEKNVIEIQLISPVLYAEMKSNEYQKTHGHLVPPVCPPSVYNGECHPNFIRTAQYSFSWDWGPSFPAIGIWKHVDIVAFNGYFVDDISWSTERSANSWFVHGEILVFVKHERTKISARVKIEELGVDKRLYYSVSGSSEPVALQFNITLPYQRVELWWPNGQGQQKLYTITVEAGEQIISRRIGFRHVELIQDFVEEYCKHQGRHFYFKINDRPIFLKGSNWIPVSMFPSLNHTMRMEFLLDSAVDAGMNTLRVWGGGMYESEEFYDLADEKGILLWQDLMFACALYPADINFLTTVRTEVKQQIWRIKRHTSVLLWAGNNENEIAIRLHWWSVENYDEDEQVEDYLKLYGETIKPLVEAADPSRPFLLSSPSNGVRTEEEGGVSDIPGDPRFGDIHFYDEIANLWRDDSYLTPRCATEFGVQSLPFANTMLNHVNSSEWFYSSTTLRHRQHHPGGFLTNLVMVFTHFPIPFQCSQSIANLHDCNYLTSPNFIDRFAYFSQAHQAIAYKVQTEHYRRYQNLLQPSGMGNTMCALYWQLNDVWAAPTWSSIDFDLNWKMVHYEAKRFFAPVIVAVYTVYTNDIGITVVNDSPTTFKKVKLTLNMLAWSNGFDPVYSNEQTIDIEALTAREISLMKRNRTWHTTDADFVISARLFDSAGDPLSPETVLLPEKLYEVDFNMFGNVSVEDFKKMDSVTYSLTIKATGISPFTWISLNKPFVGWFSDNAFTMTKPSYAISLKLKKPLELTREDFSVCNLKNCGIL</sequence>
<feature type="domain" description="Beta-mannosidase-like galactose-binding" evidence="10">
    <location>
        <begin position="31"/>
        <end position="208"/>
    </location>
</feature>
<organism evidence="11 12">
    <name type="scientific">Necator americanus</name>
    <name type="common">Human hookworm</name>
    <dbReference type="NCBI Taxonomy" id="51031"/>
    <lineage>
        <taxon>Eukaryota</taxon>
        <taxon>Metazoa</taxon>
        <taxon>Ecdysozoa</taxon>
        <taxon>Nematoda</taxon>
        <taxon>Chromadorea</taxon>
        <taxon>Rhabditida</taxon>
        <taxon>Rhabditina</taxon>
        <taxon>Rhabditomorpha</taxon>
        <taxon>Strongyloidea</taxon>
        <taxon>Ancylostomatidae</taxon>
        <taxon>Bunostominae</taxon>
        <taxon>Necator</taxon>
    </lineage>
</organism>
<reference evidence="11 12" key="1">
    <citation type="submission" date="2023-08" db="EMBL/GenBank/DDBJ databases">
        <title>A Necator americanus chromosomal reference genome.</title>
        <authorList>
            <person name="Ilik V."/>
            <person name="Petrzelkova K.J."/>
            <person name="Pardy F."/>
            <person name="Fuh T."/>
            <person name="Niatou-Singa F.S."/>
            <person name="Gouil Q."/>
            <person name="Baker L."/>
            <person name="Ritchie M.E."/>
            <person name="Jex A.R."/>
            <person name="Gazzola D."/>
            <person name="Li H."/>
            <person name="Toshio Fujiwara R."/>
            <person name="Zhan B."/>
            <person name="Aroian R.V."/>
            <person name="Pafco B."/>
            <person name="Schwarz E.M."/>
        </authorList>
    </citation>
    <scope>NUCLEOTIDE SEQUENCE [LARGE SCALE GENOMIC DNA]</scope>
    <source>
        <strain evidence="11 12">Aroian</strain>
        <tissue evidence="11">Whole animal</tissue>
    </source>
</reference>
<accession>A0ABR1CNJ4</accession>
<evidence type="ECO:0000256" key="5">
    <source>
        <dbReference type="ARBA" id="ARBA00023180"/>
    </source>
</evidence>
<proteinExistence type="inferred from homology"/>
<dbReference type="InterPro" id="IPR050887">
    <property type="entry name" value="Beta-mannosidase_GH2"/>
</dbReference>
<evidence type="ECO:0000256" key="3">
    <source>
        <dbReference type="ARBA" id="ARBA00012754"/>
    </source>
</evidence>
<dbReference type="SUPFAM" id="SSF49303">
    <property type="entry name" value="beta-Galactosidase/glucuronidase domain"/>
    <property type="match status" value="1"/>
</dbReference>